<reference evidence="2" key="1">
    <citation type="journal article" date="2023" name="Mol. Phylogenet. Evol.">
        <title>Genome-scale phylogeny and comparative genomics of the fungal order Sordariales.</title>
        <authorList>
            <person name="Hensen N."/>
            <person name="Bonometti L."/>
            <person name="Westerberg I."/>
            <person name="Brannstrom I.O."/>
            <person name="Guillou S."/>
            <person name="Cros-Aarteil S."/>
            <person name="Calhoun S."/>
            <person name="Haridas S."/>
            <person name="Kuo A."/>
            <person name="Mondo S."/>
            <person name="Pangilinan J."/>
            <person name="Riley R."/>
            <person name="LaButti K."/>
            <person name="Andreopoulos B."/>
            <person name="Lipzen A."/>
            <person name="Chen C."/>
            <person name="Yan M."/>
            <person name="Daum C."/>
            <person name="Ng V."/>
            <person name="Clum A."/>
            <person name="Steindorff A."/>
            <person name="Ohm R.A."/>
            <person name="Martin F."/>
            <person name="Silar P."/>
            <person name="Natvig D.O."/>
            <person name="Lalanne C."/>
            <person name="Gautier V."/>
            <person name="Ament-Velasquez S.L."/>
            <person name="Kruys A."/>
            <person name="Hutchinson M.I."/>
            <person name="Powell A.J."/>
            <person name="Barry K."/>
            <person name="Miller A.N."/>
            <person name="Grigoriev I.V."/>
            <person name="Debuchy R."/>
            <person name="Gladieux P."/>
            <person name="Hiltunen Thoren M."/>
            <person name="Johannesson H."/>
        </authorList>
    </citation>
    <scope>NUCLEOTIDE SEQUENCE</scope>
    <source>
        <strain evidence="2">CBS 141.50</strain>
    </source>
</reference>
<name>A0AAN6V0A8_9PEZI</name>
<proteinExistence type="predicted"/>
<accession>A0AAN6V0A8</accession>
<comment type="caution">
    <text evidence="2">The sequence shown here is derived from an EMBL/GenBank/DDBJ whole genome shotgun (WGS) entry which is preliminary data.</text>
</comment>
<sequence length="466" mass="52500">MDEALRDQDTAVSGNSAQAAHANRHPRRTEDRDRETRSGRARGFRWFGRLISWDDLEDQPPRDEAVIRELQSQVWSAESRICRLQNEVQEAHDEAQKARSQVQQAWSQLRVEQDTNQRLCQAAQSIRSERDSLSVSIEKQEAQIRQVQALAFEGIGGDSWAAGDDGTVRADLENLHTRLKSWAKKYAANDMSEVLKGLDPDEHISFIQLLAPVVRLRAGTRNSMEHLESTSMKKKSPAMCLQGLLAYHVYAKIIGRPFFALGDAAETLHNVYMAIQQGEMRYHQRGVNERESHLWRSKTLRLLSAPPSNAQPSNVHPGDGRPSYSAAQKTVCRNLAIDFYTSPAQHLIKPPTQPGGDAQEQDNACLTDLEAISQHAGELSSRLWSRQTALRVKSLAELKDERFVARSELMKAHLLHRLYEDDDECDGWLVGVVTHPAVLGFGSGDGRDYTAPRVWMKAEVWLAKDI</sequence>
<dbReference type="GeneID" id="87814218"/>
<dbReference type="Proteomes" id="UP001302676">
    <property type="component" value="Unassembled WGS sequence"/>
</dbReference>
<feature type="region of interest" description="Disordered" evidence="1">
    <location>
        <begin position="305"/>
        <end position="325"/>
    </location>
</feature>
<dbReference type="EMBL" id="MU853596">
    <property type="protein sequence ID" value="KAK4142518.1"/>
    <property type="molecule type" value="Genomic_DNA"/>
</dbReference>
<gene>
    <name evidence="2" type="ORF">C8A04DRAFT_13157</name>
</gene>
<protein>
    <submittedName>
        <fullName evidence="2">Uncharacterized protein</fullName>
    </submittedName>
</protein>
<feature type="region of interest" description="Disordered" evidence="1">
    <location>
        <begin position="1"/>
        <end position="38"/>
    </location>
</feature>
<evidence type="ECO:0000313" key="3">
    <source>
        <dbReference type="Proteomes" id="UP001302676"/>
    </source>
</evidence>
<evidence type="ECO:0000256" key="1">
    <source>
        <dbReference type="SAM" id="MobiDB-lite"/>
    </source>
</evidence>
<keyword evidence="3" id="KW-1185">Reference proteome</keyword>
<dbReference type="AlphaFoldDB" id="A0AAN6V0A8"/>
<dbReference type="RefSeq" id="XP_062635889.1">
    <property type="nucleotide sequence ID" value="XM_062777605.1"/>
</dbReference>
<evidence type="ECO:0000313" key="2">
    <source>
        <dbReference type="EMBL" id="KAK4142518.1"/>
    </source>
</evidence>
<feature type="compositionally biased region" description="Basic and acidic residues" evidence="1">
    <location>
        <begin position="28"/>
        <end position="38"/>
    </location>
</feature>
<reference evidence="2" key="2">
    <citation type="submission" date="2023-05" db="EMBL/GenBank/DDBJ databases">
        <authorList>
            <consortium name="Lawrence Berkeley National Laboratory"/>
            <person name="Steindorff A."/>
            <person name="Hensen N."/>
            <person name="Bonometti L."/>
            <person name="Westerberg I."/>
            <person name="Brannstrom I.O."/>
            <person name="Guillou S."/>
            <person name="Cros-Aarteil S."/>
            <person name="Calhoun S."/>
            <person name="Haridas S."/>
            <person name="Kuo A."/>
            <person name="Mondo S."/>
            <person name="Pangilinan J."/>
            <person name="Riley R."/>
            <person name="Labutti K."/>
            <person name="Andreopoulos B."/>
            <person name="Lipzen A."/>
            <person name="Chen C."/>
            <person name="Yanf M."/>
            <person name="Daum C."/>
            <person name="Ng V."/>
            <person name="Clum A."/>
            <person name="Ohm R."/>
            <person name="Martin F."/>
            <person name="Silar P."/>
            <person name="Natvig D."/>
            <person name="Lalanne C."/>
            <person name="Gautier V."/>
            <person name="Ament-Velasquez S.L."/>
            <person name="Kruys A."/>
            <person name="Hutchinson M.I."/>
            <person name="Powell A.J."/>
            <person name="Barry K."/>
            <person name="Miller A.N."/>
            <person name="Grigoriev I.V."/>
            <person name="Debuchy R."/>
            <person name="Gladieux P."/>
            <person name="Thoren M.H."/>
            <person name="Johannesson H."/>
        </authorList>
    </citation>
    <scope>NUCLEOTIDE SEQUENCE</scope>
    <source>
        <strain evidence="2">CBS 141.50</strain>
    </source>
</reference>
<organism evidence="2 3">
    <name type="scientific">Dichotomopilus funicola</name>
    <dbReference type="NCBI Taxonomy" id="1934379"/>
    <lineage>
        <taxon>Eukaryota</taxon>
        <taxon>Fungi</taxon>
        <taxon>Dikarya</taxon>
        <taxon>Ascomycota</taxon>
        <taxon>Pezizomycotina</taxon>
        <taxon>Sordariomycetes</taxon>
        <taxon>Sordariomycetidae</taxon>
        <taxon>Sordariales</taxon>
        <taxon>Chaetomiaceae</taxon>
        <taxon>Dichotomopilus</taxon>
    </lineage>
</organism>